<dbReference type="InterPro" id="IPR002925">
    <property type="entry name" value="Dienelactn_hydro"/>
</dbReference>
<dbReference type="EMBL" id="JH611185">
    <property type="protein sequence ID" value="EJP72982.1"/>
    <property type="molecule type" value="Genomic_DNA"/>
</dbReference>
<proteinExistence type="predicted"/>
<dbReference type="GO" id="GO:0016787">
    <property type="term" value="F:hydrolase activity"/>
    <property type="evidence" value="ECO:0007669"/>
    <property type="project" value="UniProtKB-KW"/>
</dbReference>
<dbReference type="Pfam" id="PF01738">
    <property type="entry name" value="DLH"/>
    <property type="match status" value="1"/>
</dbReference>
<evidence type="ECO:0000313" key="2">
    <source>
        <dbReference type="EMBL" id="EJP72982.1"/>
    </source>
</evidence>
<sequence>MSEFIYFDQDQKCIGDIFVPKSDQPLPGLLIAHTWKGKSQFEIDKASALSKRGIVTLAIDIYGNGVLGNSAEENAAMMEPFVKDRNIFRNRLNAALNALKELAEVDENKIAIMGYCFGGMAALELARSGEKIQGAISIHGLLDQGNAETNAINAKVLVLHGSLDPMVPIETLNAFKQEMHDANADWQLHEYGNAMHAFTNELADAPELGTLYNKDADERSAKAINNFLDEIFS</sequence>
<dbReference type="HOGENOM" id="CLU_054590_3_1_6"/>
<feature type="domain" description="Dienelactone hydrolase" evidence="1">
    <location>
        <begin position="19"/>
        <end position="231"/>
    </location>
</feature>
<dbReference type="InterPro" id="IPR050261">
    <property type="entry name" value="FrsA_esterase"/>
</dbReference>
<keyword evidence="2" id="KW-0378">Hydrolase</keyword>
<dbReference type="SUPFAM" id="SSF53474">
    <property type="entry name" value="alpha/beta-Hydrolases"/>
    <property type="match status" value="1"/>
</dbReference>
<name>J4V361_9GAMM</name>
<organism evidence="2 3">
    <name type="scientific">SAR86 cluster bacterium SAR86B</name>
    <dbReference type="NCBI Taxonomy" id="1123867"/>
    <lineage>
        <taxon>Bacteria</taxon>
        <taxon>Pseudomonadati</taxon>
        <taxon>Pseudomonadota</taxon>
        <taxon>Gammaproteobacteria</taxon>
        <taxon>SAR86 cluster</taxon>
    </lineage>
</organism>
<dbReference type="Gene3D" id="3.40.50.1820">
    <property type="entry name" value="alpha/beta hydrolase"/>
    <property type="match status" value="1"/>
</dbReference>
<dbReference type="InterPro" id="IPR029058">
    <property type="entry name" value="AB_hydrolase_fold"/>
</dbReference>
<dbReference type="PANTHER" id="PTHR22946">
    <property type="entry name" value="DIENELACTONE HYDROLASE DOMAIN-CONTAINING PROTEIN-RELATED"/>
    <property type="match status" value="1"/>
</dbReference>
<evidence type="ECO:0000313" key="3">
    <source>
        <dbReference type="Proteomes" id="UP000010116"/>
    </source>
</evidence>
<evidence type="ECO:0000259" key="1">
    <source>
        <dbReference type="Pfam" id="PF01738"/>
    </source>
</evidence>
<accession>J4V361</accession>
<dbReference type="AlphaFoldDB" id="J4V361"/>
<reference evidence="2 3" key="1">
    <citation type="journal article" date="2012" name="ISME J.">
        <title>Genomic insights to SAR86, an abundant and uncultivated marine bacterial lineage.</title>
        <authorList>
            <person name="Dupont C.L."/>
            <person name="Rusch D.B."/>
            <person name="Yooseph S."/>
            <person name="Lombardo M.J."/>
            <person name="Richter R.A."/>
            <person name="Valas R."/>
            <person name="Novotny M."/>
            <person name="Yee-Greenbaum J."/>
            <person name="Selengut J.D."/>
            <person name="Haft D.H."/>
            <person name="Halpern A.L."/>
            <person name="Lasken R.S."/>
            <person name="Nealson K."/>
            <person name="Friedman R."/>
            <person name="Venter J.C."/>
        </authorList>
    </citation>
    <scope>NUCLEOTIDE SEQUENCE [LARGE SCALE GENOMIC DNA]</scope>
</reference>
<gene>
    <name evidence="2" type="ORF">NT02SARS_0824</name>
</gene>
<dbReference type="PANTHER" id="PTHR22946:SF0">
    <property type="entry name" value="DIENELACTONE HYDROLASE DOMAIN-CONTAINING PROTEIN"/>
    <property type="match status" value="1"/>
</dbReference>
<protein>
    <submittedName>
        <fullName evidence="2">Dienelactone hydrolase family protein</fullName>
    </submittedName>
</protein>
<dbReference type="Proteomes" id="UP000010116">
    <property type="component" value="Unassembled WGS sequence"/>
</dbReference>